<evidence type="ECO:0000256" key="13">
    <source>
        <dbReference type="SAM" id="Phobius"/>
    </source>
</evidence>
<feature type="transmembrane region" description="Helical" evidence="13">
    <location>
        <begin position="230"/>
        <end position="249"/>
    </location>
</feature>
<evidence type="ECO:0000256" key="11">
    <source>
        <dbReference type="ARBA" id="ARBA00023180"/>
    </source>
</evidence>
<dbReference type="Pfam" id="PF01130">
    <property type="entry name" value="CD36"/>
    <property type="match status" value="1"/>
</dbReference>
<reference evidence="14" key="1">
    <citation type="journal article" date="2023" name="Insect Mol. Biol.">
        <title>Genome sequencing provides insights into the evolution of gene families encoding plant cell wall-degrading enzymes in longhorned beetles.</title>
        <authorList>
            <person name="Shin N.R."/>
            <person name="Okamura Y."/>
            <person name="Kirsch R."/>
            <person name="Pauchet Y."/>
        </authorList>
    </citation>
    <scope>NUCLEOTIDE SEQUENCE</scope>
    <source>
        <strain evidence="14">AMC_N1</strain>
    </source>
</reference>
<evidence type="ECO:0000256" key="8">
    <source>
        <dbReference type="ARBA" id="ARBA00023136"/>
    </source>
</evidence>
<evidence type="ECO:0000256" key="7">
    <source>
        <dbReference type="ARBA" id="ARBA00022989"/>
    </source>
</evidence>
<comment type="similarity">
    <text evidence="2">Belongs to the CD36 family.</text>
</comment>
<gene>
    <name evidence="14" type="ORF">NQ318_021985</name>
</gene>
<evidence type="ECO:0000256" key="10">
    <source>
        <dbReference type="ARBA" id="ARBA00023170"/>
    </source>
</evidence>
<accession>A0AAV8Z624</accession>
<keyword evidence="10" id="KW-0675">Receptor</keyword>
<dbReference type="Proteomes" id="UP001162162">
    <property type="component" value="Unassembled WGS sequence"/>
</dbReference>
<sequence length="406" mass="46131">MISKFKVHLNRKNLLFTGALGLIFLCAGIYLGFKAIPDYITDKIWEMKILKPNTEQWDIFMKVPFPFTFKVYIFDVQNPQDILQGATPVVKEKGPYIYKVYKWKSDIEWNSTDTISYFGYMRFEFDKDASGTNSEEDSVTILNTPYNSMLLTVEATQPNVLTMFDQISSPVFGENDGLFINVKVKDYLFDGLRICENLGKEGGFAPSMVCKQVVAKLDEAKNMRMVNNTILFSNLYYISLLTVGTYCFISRKNNTHLGKFTVKSGIKNREEAGVLKFYNGQRYISTWLGENSHCNEVRGVTTIFPVQIQKNMVFESFAEDVCRTMALQYEQEETVKGISGYKFVAANDSFNATKDNYCFCVNKTRTLEGGFGCLKDGLVDLTTCTDGSEDAGHSLDTSKEEYGDFK</sequence>
<dbReference type="PANTHER" id="PTHR11923">
    <property type="entry name" value="SCAVENGER RECEPTOR CLASS B TYPE-1 SR-B1"/>
    <property type="match status" value="1"/>
</dbReference>
<keyword evidence="4" id="KW-0716">Sensory transduction</keyword>
<name>A0AAV8Z624_9CUCU</name>
<evidence type="ECO:0000256" key="2">
    <source>
        <dbReference type="ARBA" id="ARBA00010532"/>
    </source>
</evidence>
<keyword evidence="9" id="KW-1015">Disulfide bond</keyword>
<organism evidence="14 15">
    <name type="scientific">Aromia moschata</name>
    <dbReference type="NCBI Taxonomy" id="1265417"/>
    <lineage>
        <taxon>Eukaryota</taxon>
        <taxon>Metazoa</taxon>
        <taxon>Ecdysozoa</taxon>
        <taxon>Arthropoda</taxon>
        <taxon>Hexapoda</taxon>
        <taxon>Insecta</taxon>
        <taxon>Pterygota</taxon>
        <taxon>Neoptera</taxon>
        <taxon>Endopterygota</taxon>
        <taxon>Coleoptera</taxon>
        <taxon>Polyphaga</taxon>
        <taxon>Cucujiformia</taxon>
        <taxon>Chrysomeloidea</taxon>
        <taxon>Cerambycidae</taxon>
        <taxon>Cerambycinae</taxon>
        <taxon>Callichromatini</taxon>
        <taxon>Aromia</taxon>
    </lineage>
</organism>
<dbReference type="GO" id="GO:0005044">
    <property type="term" value="F:scavenger receptor activity"/>
    <property type="evidence" value="ECO:0007669"/>
    <property type="project" value="TreeGrafter"/>
</dbReference>
<keyword evidence="8 13" id="KW-0472">Membrane</keyword>
<dbReference type="AlphaFoldDB" id="A0AAV8Z624"/>
<dbReference type="GO" id="GO:0005737">
    <property type="term" value="C:cytoplasm"/>
    <property type="evidence" value="ECO:0007669"/>
    <property type="project" value="TreeGrafter"/>
</dbReference>
<keyword evidence="3" id="KW-1003">Cell membrane</keyword>
<evidence type="ECO:0000256" key="3">
    <source>
        <dbReference type="ARBA" id="ARBA00022475"/>
    </source>
</evidence>
<dbReference type="PRINTS" id="PR01609">
    <property type="entry name" value="CD36FAMILY"/>
</dbReference>
<feature type="transmembrane region" description="Helical" evidence="13">
    <location>
        <begin position="12"/>
        <end position="33"/>
    </location>
</feature>
<keyword evidence="15" id="KW-1185">Reference proteome</keyword>
<evidence type="ECO:0000256" key="5">
    <source>
        <dbReference type="ARBA" id="ARBA00022692"/>
    </source>
</evidence>
<proteinExistence type="inferred from homology"/>
<dbReference type="PANTHER" id="PTHR11923:SF109">
    <property type="entry name" value="SENSORY NEURON MEMBRANE PROTEIN 2"/>
    <property type="match status" value="1"/>
</dbReference>
<keyword evidence="6" id="KW-0552">Olfaction</keyword>
<keyword evidence="5 13" id="KW-0812">Transmembrane</keyword>
<dbReference type="InterPro" id="IPR002159">
    <property type="entry name" value="CD36_fam"/>
</dbReference>
<comment type="caution">
    <text evidence="14">The sequence shown here is derived from an EMBL/GenBank/DDBJ whole genome shotgun (WGS) entry which is preliminary data.</text>
</comment>
<protein>
    <recommendedName>
        <fullName evidence="12">Sensory neuron membrane protein 2</fullName>
    </recommendedName>
</protein>
<evidence type="ECO:0000313" key="14">
    <source>
        <dbReference type="EMBL" id="KAJ8959299.1"/>
    </source>
</evidence>
<evidence type="ECO:0000256" key="12">
    <source>
        <dbReference type="ARBA" id="ARBA00040645"/>
    </source>
</evidence>
<dbReference type="EMBL" id="JAPWTK010000013">
    <property type="protein sequence ID" value="KAJ8959299.1"/>
    <property type="molecule type" value="Genomic_DNA"/>
</dbReference>
<keyword evidence="11" id="KW-0325">Glycoprotein</keyword>
<evidence type="ECO:0000256" key="1">
    <source>
        <dbReference type="ARBA" id="ARBA00004236"/>
    </source>
</evidence>
<evidence type="ECO:0000313" key="15">
    <source>
        <dbReference type="Proteomes" id="UP001162162"/>
    </source>
</evidence>
<evidence type="ECO:0000256" key="4">
    <source>
        <dbReference type="ARBA" id="ARBA00022606"/>
    </source>
</evidence>
<keyword evidence="7 13" id="KW-1133">Transmembrane helix</keyword>
<dbReference type="GO" id="GO:0007608">
    <property type="term" value="P:sensory perception of smell"/>
    <property type="evidence" value="ECO:0007669"/>
    <property type="project" value="UniProtKB-KW"/>
</dbReference>
<evidence type="ECO:0000256" key="9">
    <source>
        <dbReference type="ARBA" id="ARBA00023157"/>
    </source>
</evidence>
<comment type="subcellular location">
    <subcellularLocation>
        <location evidence="1">Cell membrane</location>
    </subcellularLocation>
</comment>
<dbReference type="GO" id="GO:0005886">
    <property type="term" value="C:plasma membrane"/>
    <property type="evidence" value="ECO:0007669"/>
    <property type="project" value="UniProtKB-SubCell"/>
</dbReference>
<evidence type="ECO:0000256" key="6">
    <source>
        <dbReference type="ARBA" id="ARBA00022725"/>
    </source>
</evidence>